<dbReference type="Proteomes" id="UP000481153">
    <property type="component" value="Unassembled WGS sequence"/>
</dbReference>
<dbReference type="AlphaFoldDB" id="A0A6G0WPW0"/>
<feature type="region of interest" description="Disordered" evidence="1">
    <location>
        <begin position="1"/>
        <end position="35"/>
    </location>
</feature>
<accession>A0A6G0WPW0</accession>
<dbReference type="EMBL" id="VJMJ01000164">
    <property type="protein sequence ID" value="KAF0729393.1"/>
    <property type="molecule type" value="Genomic_DNA"/>
</dbReference>
<organism evidence="2 3">
    <name type="scientific">Aphanomyces euteiches</name>
    <dbReference type="NCBI Taxonomy" id="100861"/>
    <lineage>
        <taxon>Eukaryota</taxon>
        <taxon>Sar</taxon>
        <taxon>Stramenopiles</taxon>
        <taxon>Oomycota</taxon>
        <taxon>Saprolegniomycetes</taxon>
        <taxon>Saprolegniales</taxon>
        <taxon>Verrucalvaceae</taxon>
        <taxon>Aphanomyces</taxon>
    </lineage>
</organism>
<gene>
    <name evidence="2" type="ORF">Ae201684_012895</name>
</gene>
<sequence length="365" mass="41156">MRPTEAIVPASLPSHEEKRRQAETMRKRRYRAGKRNELNQLKAEVRRLATYLSELKAPQSKSGQLENLEAENSSLQAKLKHLQNLVQALSYWASVNEAPQMGLSYQPPITTLFAHPITRRQGIQWLSERVYHEACRILPLTYPYRGRIEDAMSLDVFLSEDIDEEGATIAGIETQCQYTVCTNFENAAQCSWEHSIGTSPDSLVSRMLIDKVDDRFMYFHHTNSRLGTNALTIAGLFKEANRVVVTNCFVTNDELFPLGDGLQRPHGFSWTVYQSVAPDITLIYNHAVQYTPLSANGRPIPLERIGELFGLSSQGVQHRTAFIEQIRSAAEAAYIHSSRLIIRLLTAEMEATSTFVEPPSEETSG</sequence>
<reference evidence="2 3" key="1">
    <citation type="submission" date="2019-07" db="EMBL/GenBank/DDBJ databases">
        <title>Genomics analysis of Aphanomyces spp. identifies a new class of oomycete effector associated with host adaptation.</title>
        <authorList>
            <person name="Gaulin E."/>
        </authorList>
    </citation>
    <scope>NUCLEOTIDE SEQUENCE [LARGE SCALE GENOMIC DNA]</scope>
    <source>
        <strain evidence="2 3">ATCC 201684</strain>
    </source>
</reference>
<evidence type="ECO:0000313" key="2">
    <source>
        <dbReference type="EMBL" id="KAF0729393.1"/>
    </source>
</evidence>
<evidence type="ECO:0000256" key="1">
    <source>
        <dbReference type="SAM" id="MobiDB-lite"/>
    </source>
</evidence>
<protein>
    <recommendedName>
        <fullName evidence="4">BZIP domain-containing protein</fullName>
    </recommendedName>
</protein>
<name>A0A6G0WPW0_9STRA</name>
<evidence type="ECO:0008006" key="4">
    <source>
        <dbReference type="Google" id="ProtNLM"/>
    </source>
</evidence>
<feature type="compositionally biased region" description="Basic and acidic residues" evidence="1">
    <location>
        <begin position="14"/>
        <end position="25"/>
    </location>
</feature>
<dbReference type="VEuPathDB" id="FungiDB:AeMF1_002002"/>
<comment type="caution">
    <text evidence="2">The sequence shown here is derived from an EMBL/GenBank/DDBJ whole genome shotgun (WGS) entry which is preliminary data.</text>
</comment>
<evidence type="ECO:0000313" key="3">
    <source>
        <dbReference type="Proteomes" id="UP000481153"/>
    </source>
</evidence>
<keyword evidence="3" id="KW-1185">Reference proteome</keyword>
<proteinExistence type="predicted"/>